<organism evidence="1 2">
    <name type="scientific">Hyphococcus lacteus</name>
    <dbReference type="NCBI Taxonomy" id="3143536"/>
    <lineage>
        <taxon>Bacteria</taxon>
        <taxon>Pseudomonadati</taxon>
        <taxon>Pseudomonadota</taxon>
        <taxon>Alphaproteobacteria</taxon>
        <taxon>Parvularculales</taxon>
        <taxon>Parvularculaceae</taxon>
        <taxon>Hyphococcus</taxon>
    </lineage>
</organism>
<comment type="caution">
    <text evidence="1">The sequence shown here is derived from an EMBL/GenBank/DDBJ whole genome shotgun (WGS) entry which is preliminary data.</text>
</comment>
<evidence type="ECO:0000313" key="2">
    <source>
        <dbReference type="Proteomes" id="UP001560685"/>
    </source>
</evidence>
<proteinExistence type="predicted"/>
<dbReference type="Proteomes" id="UP001560685">
    <property type="component" value="Unassembled WGS sequence"/>
</dbReference>
<dbReference type="RefSeq" id="WP_369314845.1">
    <property type="nucleotide sequence ID" value="NZ_JBEHZE010000004.1"/>
</dbReference>
<protein>
    <submittedName>
        <fullName evidence="1">Uncharacterized protein</fullName>
    </submittedName>
</protein>
<gene>
    <name evidence="1" type="ORF">ABFZ84_14710</name>
</gene>
<dbReference type="EMBL" id="JBEHZE010000004">
    <property type="protein sequence ID" value="MEX6634798.1"/>
    <property type="molecule type" value="Genomic_DNA"/>
</dbReference>
<keyword evidence="2" id="KW-1185">Reference proteome</keyword>
<evidence type="ECO:0000313" key="1">
    <source>
        <dbReference type="EMBL" id="MEX6634798.1"/>
    </source>
</evidence>
<sequence>MQKKLDCTLMTELGTGLRVVLGETEAHPVPNETIAGLLKTAFLWREQWFNNPDTALKDIAKEANADISDVSKQMRLTFLAPDIVRALLDGTTSDDWPPERLRRLDDLPVTWSEQRRLFGLAQN</sequence>
<name>A0ABV3Z8P9_9PROT</name>
<reference evidence="1 2" key="1">
    <citation type="submission" date="2024-05" db="EMBL/GenBank/DDBJ databases">
        <title>Three bacterial strains, DH-69, EH-24, and ECK-19 isolated from coastal sediments.</title>
        <authorList>
            <person name="Ye Y.-Q."/>
            <person name="Du Z.-J."/>
        </authorList>
    </citation>
    <scope>NUCLEOTIDE SEQUENCE [LARGE SCALE GENOMIC DNA]</scope>
    <source>
        <strain evidence="1 2">ECK-19</strain>
    </source>
</reference>
<accession>A0ABV3Z8P9</accession>